<evidence type="ECO:0000313" key="18">
    <source>
        <dbReference type="Proteomes" id="UP000265631"/>
    </source>
</evidence>
<evidence type="ECO:0000256" key="6">
    <source>
        <dbReference type="ARBA" id="ARBA00022527"/>
    </source>
</evidence>
<dbReference type="Pfam" id="PF00069">
    <property type="entry name" value="Pkinase"/>
    <property type="match status" value="2"/>
</dbReference>
<feature type="binding site" evidence="15">
    <location>
        <position position="103"/>
    </location>
    <ligand>
        <name>ATP</name>
        <dbReference type="ChEBI" id="CHEBI:30616"/>
    </ligand>
</feature>
<comment type="subunit">
    <text evidence="2">Component of the EKC/KEOPS complex composed of at least BUD32, CGI121, GON7, KAE1 and PCC1; the whole complex dimerizes.</text>
</comment>
<dbReference type="PROSITE" id="PS50011">
    <property type="entry name" value="PROTEIN_KINASE_DOM"/>
    <property type="match status" value="1"/>
</dbReference>
<dbReference type="Gene3D" id="3.30.200.20">
    <property type="entry name" value="Phosphorylase Kinase, domain 1"/>
    <property type="match status" value="1"/>
</dbReference>
<evidence type="ECO:0000256" key="1">
    <source>
        <dbReference type="ARBA" id="ARBA00003747"/>
    </source>
</evidence>
<reference evidence="17 18" key="1">
    <citation type="journal article" date="2018" name="PLoS Pathog.">
        <title>Evolution of structural diversity of trichothecenes, a family of toxins produced by plant pathogenic and entomopathogenic fungi.</title>
        <authorList>
            <person name="Proctor R.H."/>
            <person name="McCormick S.P."/>
            <person name="Kim H.S."/>
            <person name="Cardoza R.E."/>
            <person name="Stanley A.M."/>
            <person name="Lindo L."/>
            <person name="Kelly A."/>
            <person name="Brown D.W."/>
            <person name="Lee T."/>
            <person name="Vaughan M.M."/>
            <person name="Alexander N.J."/>
            <person name="Busman M."/>
            <person name="Gutierrez S."/>
        </authorList>
    </citation>
    <scope>NUCLEOTIDE SEQUENCE [LARGE SCALE GENOMIC DNA]</scope>
    <source>
        <strain evidence="17 18">NRRL 13405</strain>
    </source>
</reference>
<dbReference type="PROSITE" id="PS00109">
    <property type="entry name" value="PROTEIN_KINASE_TYR"/>
    <property type="match status" value="1"/>
</dbReference>
<sequence length="439" mass="49217">MASKASEDPEHSPASESRLGFVLDYAGDLNHSPATSQGTFLHGSNEGLESLEEYQDGGYHPVHLGDSLGPADRYKVIHKLGHGGFGTVWLCRDSVEARYIALKVLASELKSDNIPALKLADLDQSHPGAKYITTPLDQFSLEGPNGAHYCLVLPVLGPSVSPDLWELFEKDAASALQRFARQSTQALNFLHKNQICHGDFRPANILVKLESLDHLSENELLTKIGQPTKVSVRTESGELPSSCPEYLVPRADMSQLGNEFLTDEICVIDFGESFTFSSPPEALGIPENYLPPEVLLDLPDAVGPACDLWALGCTLFEIREQIPLFYMVYNDDELLAEMVRFFGKFPEEWWTTWEGREKYFDKSGKWLRKGEDWSLEVALSKPVEIFDSGEDYKKGPKKSMVTPVSEQKLLADLLYKLFQYKPEKRISAEEALQHEWFEL</sequence>
<proteinExistence type="predicted"/>
<dbReference type="InterPro" id="IPR051175">
    <property type="entry name" value="CLK_kinases"/>
</dbReference>
<dbReference type="Gene3D" id="1.10.510.10">
    <property type="entry name" value="Transferase(Phosphotransferase) domain 1"/>
    <property type="match status" value="1"/>
</dbReference>
<evidence type="ECO:0000259" key="16">
    <source>
        <dbReference type="PROSITE" id="PS50011"/>
    </source>
</evidence>
<evidence type="ECO:0000256" key="8">
    <source>
        <dbReference type="ARBA" id="ARBA00022741"/>
    </source>
</evidence>
<evidence type="ECO:0000256" key="4">
    <source>
        <dbReference type="ARBA" id="ARBA00013948"/>
    </source>
</evidence>
<evidence type="ECO:0000256" key="10">
    <source>
        <dbReference type="ARBA" id="ARBA00022840"/>
    </source>
</evidence>
<dbReference type="PANTHER" id="PTHR45646">
    <property type="entry name" value="SERINE/THREONINE-PROTEIN KINASE DOA-RELATED"/>
    <property type="match status" value="1"/>
</dbReference>
<dbReference type="GO" id="GO:0043484">
    <property type="term" value="P:regulation of RNA splicing"/>
    <property type="evidence" value="ECO:0007669"/>
    <property type="project" value="TreeGrafter"/>
</dbReference>
<evidence type="ECO:0000313" key="17">
    <source>
        <dbReference type="EMBL" id="RFN53988.1"/>
    </source>
</evidence>
<gene>
    <name evidence="17" type="ORF">FIE12Z_1735</name>
</gene>
<comment type="function">
    <text evidence="1">Component of the EKC/KEOPS complex that is required for the formation of a threonylcarbamoyl group on adenosine at position 37 (t(6)A37) in tRNAs that read codons beginning with adenine. The complex is probably involved in the transfer of the threonylcarbamoyl moiety of threonylcarbamoyl-AMP (TC-AMP) to the N6 group of A37. BUD32 has ATPase activity in the context of the EKC/KEOPS complex and likely plays a supporting role to the catalytic subunit KAE1. The EKC/KEOPS complex also promotes both telomere uncapping and telomere elongation. The complex is required for efficient recruitment of transcriptional coactivators.</text>
</comment>
<dbReference type="EC" id="2.7.11.1" evidence="3"/>
<keyword evidence="8 15" id="KW-0547">Nucleotide-binding</keyword>
<dbReference type="GO" id="GO:0005524">
    <property type="term" value="F:ATP binding"/>
    <property type="evidence" value="ECO:0007669"/>
    <property type="project" value="UniProtKB-UniRule"/>
</dbReference>
<evidence type="ECO:0000256" key="7">
    <source>
        <dbReference type="ARBA" id="ARBA00022679"/>
    </source>
</evidence>
<dbReference type="GO" id="GO:0005634">
    <property type="term" value="C:nucleus"/>
    <property type="evidence" value="ECO:0007669"/>
    <property type="project" value="TreeGrafter"/>
</dbReference>
<dbReference type="AlphaFoldDB" id="A0A395N1I3"/>
<organism evidence="17 18">
    <name type="scientific">Fusarium flagelliforme</name>
    <dbReference type="NCBI Taxonomy" id="2675880"/>
    <lineage>
        <taxon>Eukaryota</taxon>
        <taxon>Fungi</taxon>
        <taxon>Dikarya</taxon>
        <taxon>Ascomycota</taxon>
        <taxon>Pezizomycotina</taxon>
        <taxon>Sordariomycetes</taxon>
        <taxon>Hypocreomycetidae</taxon>
        <taxon>Hypocreales</taxon>
        <taxon>Nectriaceae</taxon>
        <taxon>Fusarium</taxon>
        <taxon>Fusarium incarnatum-equiseti species complex</taxon>
    </lineage>
</organism>
<name>A0A395N1I3_9HYPO</name>
<comment type="caution">
    <text evidence="17">The sequence shown here is derived from an EMBL/GenBank/DDBJ whole genome shotgun (WGS) entry which is preliminary data.</text>
</comment>
<keyword evidence="10 15" id="KW-0067">ATP-binding</keyword>
<evidence type="ECO:0000256" key="15">
    <source>
        <dbReference type="PROSITE-ProRule" id="PRU10141"/>
    </source>
</evidence>
<dbReference type="Proteomes" id="UP000265631">
    <property type="component" value="Unassembled WGS sequence"/>
</dbReference>
<dbReference type="SMART" id="SM00220">
    <property type="entry name" value="S_TKc"/>
    <property type="match status" value="1"/>
</dbReference>
<dbReference type="EMBL" id="PXXK01000033">
    <property type="protein sequence ID" value="RFN53988.1"/>
    <property type="molecule type" value="Genomic_DNA"/>
</dbReference>
<feature type="domain" description="Protein kinase" evidence="16">
    <location>
        <begin position="74"/>
        <end position="437"/>
    </location>
</feature>
<keyword evidence="7" id="KW-0808">Transferase</keyword>
<keyword evidence="6" id="KW-0723">Serine/threonine-protein kinase</keyword>
<keyword evidence="18" id="KW-1185">Reference proteome</keyword>
<comment type="catalytic activity">
    <reaction evidence="14">
        <text>L-seryl-[protein] + ATP = O-phospho-L-seryl-[protein] + ADP + H(+)</text>
        <dbReference type="Rhea" id="RHEA:17989"/>
        <dbReference type="Rhea" id="RHEA-COMP:9863"/>
        <dbReference type="Rhea" id="RHEA-COMP:11604"/>
        <dbReference type="ChEBI" id="CHEBI:15378"/>
        <dbReference type="ChEBI" id="CHEBI:29999"/>
        <dbReference type="ChEBI" id="CHEBI:30616"/>
        <dbReference type="ChEBI" id="CHEBI:83421"/>
        <dbReference type="ChEBI" id="CHEBI:456216"/>
        <dbReference type="EC" id="2.7.11.1"/>
    </reaction>
</comment>
<protein>
    <recommendedName>
        <fullName evidence="5">EKC/KEOPS complex subunit BUD32</fullName>
        <ecNumber evidence="3">2.7.11.1</ecNumber>
    </recommendedName>
    <alternativeName>
        <fullName evidence="11 12">Atypical Serine/threonine protein kinase BUD32</fullName>
    </alternativeName>
    <alternativeName>
        <fullName evidence="4">EKC/KEOPS complex subunit bud32</fullName>
    </alternativeName>
</protein>
<dbReference type="GO" id="GO:0004674">
    <property type="term" value="F:protein serine/threonine kinase activity"/>
    <property type="evidence" value="ECO:0007669"/>
    <property type="project" value="UniProtKB-KW"/>
</dbReference>
<evidence type="ECO:0000256" key="14">
    <source>
        <dbReference type="ARBA" id="ARBA00048679"/>
    </source>
</evidence>
<dbReference type="STRING" id="2594813.A0A395N1I3"/>
<evidence type="ECO:0000256" key="3">
    <source>
        <dbReference type="ARBA" id="ARBA00012513"/>
    </source>
</evidence>
<dbReference type="SUPFAM" id="SSF56112">
    <property type="entry name" value="Protein kinase-like (PK-like)"/>
    <property type="match status" value="1"/>
</dbReference>
<comment type="catalytic activity">
    <reaction evidence="13">
        <text>L-threonyl-[protein] + ATP = O-phospho-L-threonyl-[protein] + ADP + H(+)</text>
        <dbReference type="Rhea" id="RHEA:46608"/>
        <dbReference type="Rhea" id="RHEA-COMP:11060"/>
        <dbReference type="Rhea" id="RHEA-COMP:11605"/>
        <dbReference type="ChEBI" id="CHEBI:15378"/>
        <dbReference type="ChEBI" id="CHEBI:30013"/>
        <dbReference type="ChEBI" id="CHEBI:30616"/>
        <dbReference type="ChEBI" id="CHEBI:61977"/>
        <dbReference type="ChEBI" id="CHEBI:456216"/>
        <dbReference type="EC" id="2.7.11.1"/>
    </reaction>
</comment>
<dbReference type="InterPro" id="IPR017441">
    <property type="entry name" value="Protein_kinase_ATP_BS"/>
</dbReference>
<dbReference type="InterPro" id="IPR008266">
    <property type="entry name" value="Tyr_kinase_AS"/>
</dbReference>
<keyword evidence="9 17" id="KW-0418">Kinase</keyword>
<dbReference type="OrthoDB" id="5979581at2759"/>
<evidence type="ECO:0000256" key="2">
    <source>
        <dbReference type="ARBA" id="ARBA00011534"/>
    </source>
</evidence>
<evidence type="ECO:0000256" key="5">
    <source>
        <dbReference type="ARBA" id="ARBA00019973"/>
    </source>
</evidence>
<dbReference type="PANTHER" id="PTHR45646:SF11">
    <property type="entry name" value="SERINE_THREONINE-PROTEIN KINASE DOA"/>
    <property type="match status" value="1"/>
</dbReference>
<dbReference type="InterPro" id="IPR000719">
    <property type="entry name" value="Prot_kinase_dom"/>
</dbReference>
<dbReference type="InterPro" id="IPR011009">
    <property type="entry name" value="Kinase-like_dom_sf"/>
</dbReference>
<evidence type="ECO:0000256" key="12">
    <source>
        <dbReference type="ARBA" id="ARBA00033194"/>
    </source>
</evidence>
<dbReference type="PROSITE" id="PS00107">
    <property type="entry name" value="PROTEIN_KINASE_ATP"/>
    <property type="match status" value="1"/>
</dbReference>
<evidence type="ECO:0000256" key="9">
    <source>
        <dbReference type="ARBA" id="ARBA00022777"/>
    </source>
</evidence>
<accession>A0A395N1I3</accession>
<evidence type="ECO:0000256" key="11">
    <source>
        <dbReference type="ARBA" id="ARBA00030980"/>
    </source>
</evidence>
<evidence type="ECO:0000256" key="13">
    <source>
        <dbReference type="ARBA" id="ARBA00047899"/>
    </source>
</evidence>